<accession>A0AAV2S6D4</accession>
<protein>
    <submittedName>
        <fullName evidence="1">Uncharacterized protein</fullName>
    </submittedName>
</protein>
<evidence type="ECO:0000313" key="2">
    <source>
        <dbReference type="Proteomes" id="UP001497623"/>
    </source>
</evidence>
<organism evidence="1 2">
    <name type="scientific">Meganyctiphanes norvegica</name>
    <name type="common">Northern krill</name>
    <name type="synonym">Thysanopoda norvegica</name>
    <dbReference type="NCBI Taxonomy" id="48144"/>
    <lineage>
        <taxon>Eukaryota</taxon>
        <taxon>Metazoa</taxon>
        <taxon>Ecdysozoa</taxon>
        <taxon>Arthropoda</taxon>
        <taxon>Crustacea</taxon>
        <taxon>Multicrustacea</taxon>
        <taxon>Malacostraca</taxon>
        <taxon>Eumalacostraca</taxon>
        <taxon>Eucarida</taxon>
        <taxon>Euphausiacea</taxon>
        <taxon>Euphausiidae</taxon>
        <taxon>Meganyctiphanes</taxon>
    </lineage>
</organism>
<dbReference type="Proteomes" id="UP001497623">
    <property type="component" value="Unassembled WGS sequence"/>
</dbReference>
<evidence type="ECO:0000313" key="1">
    <source>
        <dbReference type="EMBL" id="CAL4162549.1"/>
    </source>
</evidence>
<comment type="caution">
    <text evidence="1">The sequence shown here is derived from an EMBL/GenBank/DDBJ whole genome shotgun (WGS) entry which is preliminary data.</text>
</comment>
<keyword evidence="2" id="KW-1185">Reference proteome</keyword>
<proteinExistence type="predicted"/>
<reference evidence="1 2" key="1">
    <citation type="submission" date="2024-05" db="EMBL/GenBank/DDBJ databases">
        <authorList>
            <person name="Wallberg A."/>
        </authorList>
    </citation>
    <scope>NUCLEOTIDE SEQUENCE [LARGE SCALE GENOMIC DNA]</scope>
</reference>
<sequence length="512" mass="58484">MEARYKQIMHDRGLPFNADLEQSQQFTMQPSIFQMLSDVLQDYDICTLKQSPQQLINGLYLKVALAEARAYSMMSFAWMLLRVYNEGNFTAEQQYGEETYLQYSADILQESYSVMLKASNEFRTCDPKQHSEGETFVQITELLQGVIENEVDMNNGGTCQQNCAYYEHARSEGCFYSETQYCGSHRRCGGTLHNCGFYDADAWVCKSKNPYKRYDYILYENNVRLGPQGSCKGDQIKVDSWWRWFVHCSYCFCMCDDGNSTTTDRFVSLMPVLSDTKKNMVVTGIKFTKQRGVIHMKIQQGQALPQGQVNSTTLRWQDVEPINIKSSAYQNGVHYKKLSYEERNIDLDRLTAIESHVVTGVRFRMLGGHLNLEVQITPVNFTTGELRPFKSYWISNDNTPAMAKNPRREISVVNLDIPTRYPGSTRIDSVPDSFIRFGPSSITLDAAQSTIPFFDAQTVAPVPASWMSGVELYHKGRRGTGGFLGLQVMTYNTSQHTQEFEGHKVVINQVDY</sequence>
<dbReference type="PANTHER" id="PTHR47890">
    <property type="entry name" value="LD24308P"/>
    <property type="match status" value="1"/>
</dbReference>
<name>A0AAV2S6D4_MEGNR</name>
<dbReference type="InterPro" id="IPR032062">
    <property type="entry name" value="DUF4803"/>
</dbReference>
<dbReference type="Pfam" id="PF16061">
    <property type="entry name" value="DUF4803"/>
    <property type="match status" value="1"/>
</dbReference>
<dbReference type="PANTHER" id="PTHR47890:SF1">
    <property type="entry name" value="LD24308P"/>
    <property type="match status" value="1"/>
</dbReference>
<dbReference type="AlphaFoldDB" id="A0AAV2S6D4"/>
<dbReference type="EMBL" id="CAXKWB010045635">
    <property type="protein sequence ID" value="CAL4162549.1"/>
    <property type="molecule type" value="Genomic_DNA"/>
</dbReference>
<gene>
    <name evidence="1" type="ORF">MNOR_LOCUS32843</name>
</gene>